<reference evidence="5" key="1">
    <citation type="submission" date="2018-02" db="EMBL/GenBank/DDBJ databases">
        <authorList>
            <person name="Moore K."/>
            <person name="Momper L."/>
        </authorList>
    </citation>
    <scope>NUCLEOTIDE SEQUENCE [LARGE SCALE GENOMIC DNA]</scope>
    <source>
        <strain evidence="5">ULC18</strain>
    </source>
</reference>
<dbReference type="AlphaFoldDB" id="A0A2T1E174"/>
<feature type="region of interest" description="Disordered" evidence="2">
    <location>
        <begin position="799"/>
        <end position="823"/>
    </location>
</feature>
<feature type="region of interest" description="Disordered" evidence="2">
    <location>
        <begin position="288"/>
        <end position="327"/>
    </location>
</feature>
<reference evidence="4 5" key="2">
    <citation type="submission" date="2018-03" db="EMBL/GenBank/DDBJ databases">
        <title>The ancient ancestry and fast evolution of plastids.</title>
        <authorList>
            <person name="Moore K.R."/>
            <person name="Magnabosco C."/>
            <person name="Momper L."/>
            <person name="Gold D.A."/>
            <person name="Bosak T."/>
            <person name="Fournier G.P."/>
        </authorList>
    </citation>
    <scope>NUCLEOTIDE SEQUENCE [LARGE SCALE GENOMIC DNA]</scope>
    <source>
        <strain evidence="4 5">ULC18</strain>
    </source>
</reference>
<dbReference type="InterPro" id="IPR011990">
    <property type="entry name" value="TPR-like_helical_dom_sf"/>
</dbReference>
<evidence type="ECO:0000313" key="4">
    <source>
        <dbReference type="EMBL" id="PSB26505.1"/>
    </source>
</evidence>
<evidence type="ECO:0000256" key="1">
    <source>
        <dbReference type="PROSITE-ProRule" id="PRU00339"/>
    </source>
</evidence>
<dbReference type="PROSITE" id="PS50005">
    <property type="entry name" value="TPR"/>
    <property type="match status" value="1"/>
</dbReference>
<dbReference type="Pfam" id="PF12770">
    <property type="entry name" value="CHAT"/>
    <property type="match status" value="1"/>
</dbReference>
<keyword evidence="1" id="KW-0802">TPR repeat</keyword>
<evidence type="ECO:0000313" key="5">
    <source>
        <dbReference type="Proteomes" id="UP000239576"/>
    </source>
</evidence>
<dbReference type="Pfam" id="PF13424">
    <property type="entry name" value="TPR_12"/>
    <property type="match status" value="1"/>
</dbReference>
<gene>
    <name evidence="4" type="ORF">C7B82_19750</name>
</gene>
<sequence length="975" mass="107565">MHHRLKSLYLALFVGSLMLCLWFGQLSLNGNLFTAQKAQAADATQLTQQGWEQYQSGHVQGAIAQWKTALSLANHPSELRARLLKYLVRAEQQVGEVDQAIAHLEQLIADYRQTGNTLQVGRMLTEQAQAYSSLGQQRKAIALLCGDIGRPCVTDSALAIARHQADQSGEIAALGSLGNVYRLRGDYERAIQHLETTLALAKQTHSQPQLLAALNGLGNVYTSLAERDVRRRQSAEEPEAQVWAQTTRDYDSKAIASFGASLKVARAQNDDLNALRSLLNLVVPLQRRHGEQREDKRQPSAVNRQGAREAEEAESRGQRDGVASASDLPTLTPVMALQQAQTLLERVPASREKAYAAIRLATLNQLVTEQATIDPATHCFRSAVPPQTVTWLQQAIAIAQQIRDSQSEAFALGRLGHVYECRQVYDVALTLTQQAQLVAANLDSRYLWEWQAGRILRSQGKPTAAIAAYNLAVKTLQTIRGDLAITSRDFQFDFRDTVEPVYRELTALYLEQATNSQKQAQRLDKDKSEKTPQLESVKTIESALETIDNLRLAELQNYLGEDCTLSAITKPVTVIDQKTAVLSSMMLGDRVAVILTLPTPNQRFRSQVEWLPANTQTVRAVVNDLRRRLEKRSDLANTYEEPSQQVYDWFIRPFTPALETAQIETLVFIQDGILRSIPMAALYDGKQFLVERYAIASTLSLTLIDPTHLDRTSLRVLGFGLTQPSAVEGPTFFAPLSYVKAEIDSIKKVLPGSTGLLDDAFTLDRLQQELTDNTYPIVHLATHGRFGIDARDTFLVTGKRREERSEGGGVRGEGREERSEGGGVRTVGVVEGAGGVGGAAKGDAAAQKATLAAQTFNEKLTMNALYEMIRSKRHDQPLELLTLTACETAVGSDRDALGIAGISLQAGARSTVASLWQVDDQATAQLITHFYEGLKQGMSRAKALQATQKIWLQKHAGERHHPGYWAALILVGNWL</sequence>
<keyword evidence="5" id="KW-1185">Reference proteome</keyword>
<dbReference type="Proteomes" id="UP000239576">
    <property type="component" value="Unassembled WGS sequence"/>
</dbReference>
<evidence type="ECO:0000256" key="2">
    <source>
        <dbReference type="SAM" id="MobiDB-lite"/>
    </source>
</evidence>
<organism evidence="4 5">
    <name type="scientific">Stenomitos frigidus ULC18</name>
    <dbReference type="NCBI Taxonomy" id="2107698"/>
    <lineage>
        <taxon>Bacteria</taxon>
        <taxon>Bacillati</taxon>
        <taxon>Cyanobacteriota</taxon>
        <taxon>Cyanophyceae</taxon>
        <taxon>Leptolyngbyales</taxon>
        <taxon>Leptolyngbyaceae</taxon>
        <taxon>Stenomitos</taxon>
    </lineage>
</organism>
<dbReference type="RefSeq" id="WP_106257996.1">
    <property type="nucleotide sequence ID" value="NZ_CAWNSW010000039.1"/>
</dbReference>
<dbReference type="EMBL" id="PVWK01000105">
    <property type="protein sequence ID" value="PSB26505.1"/>
    <property type="molecule type" value="Genomic_DNA"/>
</dbReference>
<dbReference type="OrthoDB" id="446317at2"/>
<dbReference type="InterPro" id="IPR024983">
    <property type="entry name" value="CHAT_dom"/>
</dbReference>
<dbReference type="Gene3D" id="1.25.40.10">
    <property type="entry name" value="Tetratricopeptide repeat domain"/>
    <property type="match status" value="3"/>
</dbReference>
<proteinExistence type="predicted"/>
<name>A0A2T1E174_9CYAN</name>
<feature type="compositionally biased region" description="Basic and acidic residues" evidence="2">
    <location>
        <begin position="306"/>
        <end position="319"/>
    </location>
</feature>
<protein>
    <recommendedName>
        <fullName evidence="3">CHAT domain-containing protein</fullName>
    </recommendedName>
</protein>
<feature type="repeat" description="TPR" evidence="1">
    <location>
        <begin position="171"/>
        <end position="204"/>
    </location>
</feature>
<dbReference type="SUPFAM" id="SSF48452">
    <property type="entry name" value="TPR-like"/>
    <property type="match status" value="2"/>
</dbReference>
<dbReference type="SMART" id="SM00028">
    <property type="entry name" value="TPR"/>
    <property type="match status" value="4"/>
</dbReference>
<dbReference type="InterPro" id="IPR019734">
    <property type="entry name" value="TPR_rpt"/>
</dbReference>
<dbReference type="PANTHER" id="PTHR10098">
    <property type="entry name" value="RAPSYN-RELATED"/>
    <property type="match status" value="1"/>
</dbReference>
<feature type="domain" description="CHAT" evidence="3">
    <location>
        <begin position="641"/>
        <end position="973"/>
    </location>
</feature>
<feature type="compositionally biased region" description="Basic and acidic residues" evidence="2">
    <location>
        <begin position="799"/>
        <end position="820"/>
    </location>
</feature>
<feature type="compositionally biased region" description="Basic and acidic residues" evidence="2">
    <location>
        <begin position="288"/>
        <end position="298"/>
    </location>
</feature>
<comment type="caution">
    <text evidence="4">The sequence shown here is derived from an EMBL/GenBank/DDBJ whole genome shotgun (WGS) entry which is preliminary data.</text>
</comment>
<evidence type="ECO:0000259" key="3">
    <source>
        <dbReference type="Pfam" id="PF12770"/>
    </source>
</evidence>
<accession>A0A2T1E174</accession>